<keyword evidence="1" id="KW-0812">Transmembrane</keyword>
<keyword evidence="1" id="KW-0472">Membrane</keyword>
<keyword evidence="1" id="KW-1133">Transmembrane helix</keyword>
<feature type="transmembrane region" description="Helical" evidence="1">
    <location>
        <begin position="106"/>
        <end position="131"/>
    </location>
</feature>
<protein>
    <submittedName>
        <fullName evidence="2">TM2 domain-containing protein</fullName>
    </submittedName>
</protein>
<organism evidence="2 3">
    <name type="scientific">Deinococcus taklimakanensis</name>
    <dbReference type="NCBI Taxonomy" id="536443"/>
    <lineage>
        <taxon>Bacteria</taxon>
        <taxon>Thermotogati</taxon>
        <taxon>Deinococcota</taxon>
        <taxon>Deinococci</taxon>
        <taxon>Deinococcales</taxon>
        <taxon>Deinococcaceae</taxon>
        <taxon>Deinococcus</taxon>
    </lineage>
</organism>
<evidence type="ECO:0000313" key="3">
    <source>
        <dbReference type="Proteomes" id="UP001597475"/>
    </source>
</evidence>
<feature type="transmembrane region" description="Helical" evidence="1">
    <location>
        <begin position="80"/>
        <end position="99"/>
    </location>
</feature>
<dbReference type="EMBL" id="JBHUMK010000007">
    <property type="protein sequence ID" value="MFD2608049.1"/>
    <property type="molecule type" value="Genomic_DNA"/>
</dbReference>
<comment type="caution">
    <text evidence="2">The sequence shown here is derived from an EMBL/GenBank/DDBJ whole genome shotgun (WGS) entry which is preliminary data.</text>
</comment>
<evidence type="ECO:0000313" key="2">
    <source>
        <dbReference type="EMBL" id="MFD2608049.1"/>
    </source>
</evidence>
<feature type="transmembrane region" description="Helical" evidence="1">
    <location>
        <begin position="137"/>
        <end position="157"/>
    </location>
</feature>
<name>A0ABW5NYU3_9DEIO</name>
<gene>
    <name evidence="2" type="ORF">ACFSR9_01155</name>
</gene>
<dbReference type="RefSeq" id="WP_386842247.1">
    <property type="nucleotide sequence ID" value="NZ_JBHUMK010000007.1"/>
</dbReference>
<proteinExistence type="predicted"/>
<sequence>MDALRLPDEPGADRAAAGHGFDADAWTTGTLGPRLDAWGEPLPTEWHPRVAPERPAQTALDRTALNRTPLGRTGVAQKRLVAGLLAIFLGALGAHKFYLGLGTPGLLLLGLNVGTWVMAFVLGVLLFIVGLALTLPLAALLTGALGLFGLVEGLILLTRSDEVFARDYLTGHRAWL</sequence>
<evidence type="ECO:0000256" key="1">
    <source>
        <dbReference type="SAM" id="Phobius"/>
    </source>
</evidence>
<accession>A0ABW5NYU3</accession>
<reference evidence="3" key="1">
    <citation type="journal article" date="2019" name="Int. J. Syst. Evol. Microbiol.">
        <title>The Global Catalogue of Microorganisms (GCM) 10K type strain sequencing project: providing services to taxonomists for standard genome sequencing and annotation.</title>
        <authorList>
            <consortium name="The Broad Institute Genomics Platform"/>
            <consortium name="The Broad Institute Genome Sequencing Center for Infectious Disease"/>
            <person name="Wu L."/>
            <person name="Ma J."/>
        </authorList>
    </citation>
    <scope>NUCLEOTIDE SEQUENCE [LARGE SCALE GENOMIC DNA]</scope>
    <source>
        <strain evidence="3">KCTC 33842</strain>
    </source>
</reference>
<keyword evidence="3" id="KW-1185">Reference proteome</keyword>
<dbReference type="Proteomes" id="UP001597475">
    <property type="component" value="Unassembled WGS sequence"/>
</dbReference>